<evidence type="ECO:0000313" key="2">
    <source>
        <dbReference type="EMBL" id="KAB7507058.1"/>
    </source>
</evidence>
<feature type="compositionally biased region" description="Basic residues" evidence="1">
    <location>
        <begin position="57"/>
        <end position="75"/>
    </location>
</feature>
<dbReference type="AlphaFoldDB" id="A0A5N5TLM3"/>
<comment type="caution">
    <text evidence="2">The sequence shown here is derived from an EMBL/GenBank/DDBJ whole genome shotgun (WGS) entry which is preliminary data.</text>
</comment>
<feature type="compositionally biased region" description="Low complexity" evidence="1">
    <location>
        <begin position="39"/>
        <end position="56"/>
    </location>
</feature>
<evidence type="ECO:0000256" key="1">
    <source>
        <dbReference type="SAM" id="MobiDB-lite"/>
    </source>
</evidence>
<dbReference type="Proteomes" id="UP000326759">
    <property type="component" value="Unassembled WGS sequence"/>
</dbReference>
<gene>
    <name evidence="2" type="ORF">Anas_02023</name>
</gene>
<sequence length="105" mass="11738">MKPGTSDSGISTFKPTSLIVYDDENESFNSESSSERRNISSSEDSSLKTFSSSSSLKRSKHLGIRKRRRQCNKVRQKWSKTAEVIVPGSQLLMATNPVVPEEKKT</sequence>
<dbReference type="OrthoDB" id="10453798at2759"/>
<name>A0A5N5TLM3_9CRUS</name>
<reference evidence="2 3" key="1">
    <citation type="journal article" date="2019" name="PLoS Biol.">
        <title>Sex chromosomes control vertical transmission of feminizing Wolbachia symbionts in an isopod.</title>
        <authorList>
            <person name="Becking T."/>
            <person name="Chebbi M.A."/>
            <person name="Giraud I."/>
            <person name="Moumen B."/>
            <person name="Laverre T."/>
            <person name="Caubet Y."/>
            <person name="Peccoud J."/>
            <person name="Gilbert C."/>
            <person name="Cordaux R."/>
        </authorList>
    </citation>
    <scope>NUCLEOTIDE SEQUENCE [LARGE SCALE GENOMIC DNA]</scope>
    <source>
        <strain evidence="2">ANa2</strain>
        <tissue evidence="2">Whole body excluding digestive tract and cuticle</tissue>
    </source>
</reference>
<organism evidence="2 3">
    <name type="scientific">Armadillidium nasatum</name>
    <dbReference type="NCBI Taxonomy" id="96803"/>
    <lineage>
        <taxon>Eukaryota</taxon>
        <taxon>Metazoa</taxon>
        <taxon>Ecdysozoa</taxon>
        <taxon>Arthropoda</taxon>
        <taxon>Crustacea</taxon>
        <taxon>Multicrustacea</taxon>
        <taxon>Malacostraca</taxon>
        <taxon>Eumalacostraca</taxon>
        <taxon>Peracarida</taxon>
        <taxon>Isopoda</taxon>
        <taxon>Oniscidea</taxon>
        <taxon>Crinocheta</taxon>
        <taxon>Armadillidiidae</taxon>
        <taxon>Armadillidium</taxon>
    </lineage>
</organism>
<feature type="region of interest" description="Disordered" evidence="1">
    <location>
        <begin position="24"/>
        <end position="75"/>
    </location>
</feature>
<dbReference type="EMBL" id="SEYY01000528">
    <property type="protein sequence ID" value="KAB7507058.1"/>
    <property type="molecule type" value="Genomic_DNA"/>
</dbReference>
<proteinExistence type="predicted"/>
<accession>A0A5N5TLM3</accession>
<protein>
    <submittedName>
        <fullName evidence="2">Uncharacterized protein</fullName>
    </submittedName>
</protein>
<keyword evidence="3" id="KW-1185">Reference proteome</keyword>
<evidence type="ECO:0000313" key="3">
    <source>
        <dbReference type="Proteomes" id="UP000326759"/>
    </source>
</evidence>